<sequence>MPDHTLLSRNSEGRSSGSSVVSNGSMRMATLPVTSIDDGKSRFPKLEECAHFHYEHVELGPLKVSNLIKLIYLI</sequence>
<reference evidence="2" key="2">
    <citation type="submission" date="2022-06" db="UniProtKB">
        <authorList>
            <consortium name="EnsemblMetazoa"/>
        </authorList>
    </citation>
    <scope>IDENTIFICATION</scope>
</reference>
<organism evidence="2 3">
    <name type="scientific">Acyrthosiphon pisum</name>
    <name type="common">Pea aphid</name>
    <dbReference type="NCBI Taxonomy" id="7029"/>
    <lineage>
        <taxon>Eukaryota</taxon>
        <taxon>Metazoa</taxon>
        <taxon>Ecdysozoa</taxon>
        <taxon>Arthropoda</taxon>
        <taxon>Hexapoda</taxon>
        <taxon>Insecta</taxon>
        <taxon>Pterygota</taxon>
        <taxon>Neoptera</taxon>
        <taxon>Paraneoptera</taxon>
        <taxon>Hemiptera</taxon>
        <taxon>Sternorrhyncha</taxon>
        <taxon>Aphidomorpha</taxon>
        <taxon>Aphidoidea</taxon>
        <taxon>Aphididae</taxon>
        <taxon>Macrosiphini</taxon>
        <taxon>Acyrthosiphon</taxon>
    </lineage>
</organism>
<keyword evidence="3" id="KW-1185">Reference proteome</keyword>
<protein>
    <submittedName>
        <fullName evidence="2">Uncharacterized protein</fullName>
    </submittedName>
</protein>
<evidence type="ECO:0000313" key="2">
    <source>
        <dbReference type="EnsemblMetazoa" id="XP_029343597.1"/>
    </source>
</evidence>
<dbReference type="AlphaFoldDB" id="A0A8R2NMI4"/>
<evidence type="ECO:0000313" key="3">
    <source>
        <dbReference type="Proteomes" id="UP000007819"/>
    </source>
</evidence>
<dbReference type="OrthoDB" id="5873004at2759"/>
<proteinExistence type="predicted"/>
<accession>A0A8R2NMI4</accession>
<feature type="compositionally biased region" description="Low complexity" evidence="1">
    <location>
        <begin position="8"/>
        <end position="25"/>
    </location>
</feature>
<dbReference type="Proteomes" id="UP000007819">
    <property type="component" value="Chromosome A1"/>
</dbReference>
<name>A0A8R2NMI4_ACYPI</name>
<evidence type="ECO:0000256" key="1">
    <source>
        <dbReference type="SAM" id="MobiDB-lite"/>
    </source>
</evidence>
<dbReference type="EnsemblMetazoa" id="XM_029487737.1">
    <property type="protein sequence ID" value="XP_029343597.1"/>
    <property type="gene ID" value="LOC107884938"/>
</dbReference>
<feature type="region of interest" description="Disordered" evidence="1">
    <location>
        <begin position="1"/>
        <end position="26"/>
    </location>
</feature>
<reference evidence="3" key="1">
    <citation type="submission" date="2010-06" db="EMBL/GenBank/DDBJ databases">
        <authorList>
            <person name="Jiang H."/>
            <person name="Abraham K."/>
            <person name="Ali S."/>
            <person name="Alsbrooks S.L."/>
            <person name="Anim B.N."/>
            <person name="Anosike U.S."/>
            <person name="Attaway T."/>
            <person name="Bandaranaike D.P."/>
            <person name="Battles P.K."/>
            <person name="Bell S.N."/>
            <person name="Bell A.V."/>
            <person name="Beltran B."/>
            <person name="Bickham C."/>
            <person name="Bustamante Y."/>
            <person name="Caleb T."/>
            <person name="Canada A."/>
            <person name="Cardenas V."/>
            <person name="Carter K."/>
            <person name="Chacko J."/>
            <person name="Chandrabose M.N."/>
            <person name="Chavez D."/>
            <person name="Chavez A."/>
            <person name="Chen L."/>
            <person name="Chu H.-S."/>
            <person name="Claassen K.J."/>
            <person name="Cockrell R."/>
            <person name="Collins M."/>
            <person name="Cooper J.A."/>
            <person name="Cree A."/>
            <person name="Curry S.M."/>
            <person name="Da Y."/>
            <person name="Dao M.D."/>
            <person name="Das B."/>
            <person name="Davila M.-L."/>
            <person name="Davy-Carroll L."/>
            <person name="Denson S."/>
            <person name="Dinh H."/>
            <person name="Ebong V.E."/>
            <person name="Edwards J.R."/>
            <person name="Egan A."/>
            <person name="El-Daye J."/>
            <person name="Escobedo L."/>
            <person name="Fernandez S."/>
            <person name="Fernando P.R."/>
            <person name="Flagg N."/>
            <person name="Forbes L.D."/>
            <person name="Fowler R.G."/>
            <person name="Fu Q."/>
            <person name="Gabisi R.A."/>
            <person name="Ganer J."/>
            <person name="Garbino Pronczuk A."/>
            <person name="Garcia R.M."/>
            <person name="Garner T."/>
            <person name="Garrett T.E."/>
            <person name="Gonzalez D.A."/>
            <person name="Hamid H."/>
            <person name="Hawkins E.S."/>
            <person name="Hirani K."/>
            <person name="Hogues M.E."/>
            <person name="Hollins B."/>
            <person name="Hsiao C.-H."/>
            <person name="Jabil R."/>
            <person name="James M.L."/>
            <person name="Jhangiani S.N."/>
            <person name="Johnson B."/>
            <person name="Johnson Q."/>
            <person name="Joshi V."/>
            <person name="Kalu J.B."/>
            <person name="Kam C."/>
            <person name="Kashfia A."/>
            <person name="Keebler J."/>
            <person name="Kisamo H."/>
            <person name="Kovar C.L."/>
            <person name="Lago L.A."/>
            <person name="Lai C.-Y."/>
            <person name="Laidlaw J."/>
            <person name="Lara F."/>
            <person name="Le T.-K."/>
            <person name="Lee S.L."/>
            <person name="Legall F.H."/>
            <person name="Lemon S.J."/>
            <person name="Lewis L.R."/>
            <person name="Li B."/>
            <person name="Liu Y."/>
            <person name="Liu Y.-S."/>
            <person name="Lopez J."/>
            <person name="Lozado R.J."/>
            <person name="Lu J."/>
            <person name="Madu R.C."/>
            <person name="Maheshwari M."/>
            <person name="Maheshwari R."/>
            <person name="Malloy K."/>
            <person name="Martinez E."/>
            <person name="Mathew T."/>
            <person name="Mercado I.C."/>
            <person name="Mercado C."/>
            <person name="Meyer B."/>
            <person name="Montgomery K."/>
            <person name="Morgan M.B."/>
            <person name="Munidasa M."/>
            <person name="Nazareth L.V."/>
            <person name="Nelson J."/>
            <person name="Ng B.M."/>
            <person name="Nguyen N.B."/>
            <person name="Nguyen P.Q."/>
            <person name="Nguyen T."/>
            <person name="Obregon M."/>
            <person name="Okwuonu G.O."/>
            <person name="Onwere C.G."/>
            <person name="Orozco G."/>
            <person name="Parra A."/>
            <person name="Patel S."/>
            <person name="Patil S."/>
            <person name="Perez A."/>
            <person name="Perez Y."/>
            <person name="Pham C."/>
            <person name="Primus E.L."/>
            <person name="Pu L.-L."/>
            <person name="Puazo M."/>
            <person name="Qin X."/>
            <person name="Quiroz J.B."/>
            <person name="Reese J."/>
            <person name="Richards S."/>
            <person name="Rives C.M."/>
            <person name="Robberts R."/>
            <person name="Ruiz S.J."/>
            <person name="Ruiz M.J."/>
            <person name="Santibanez J."/>
            <person name="Schneider B.W."/>
            <person name="Sisson I."/>
            <person name="Smith M."/>
            <person name="Sodergren E."/>
            <person name="Song X.-Z."/>
            <person name="Song B.B."/>
            <person name="Summersgill H."/>
            <person name="Thelus R."/>
            <person name="Thornton R.D."/>
            <person name="Trejos Z.Y."/>
            <person name="Usmani K."/>
            <person name="Vattathil S."/>
            <person name="Villasana D."/>
            <person name="Walker D.L."/>
            <person name="Wang S."/>
            <person name="Wang K."/>
            <person name="White C.S."/>
            <person name="Williams A.C."/>
            <person name="Williamson J."/>
            <person name="Wilson K."/>
            <person name="Woghiren I.O."/>
            <person name="Woodworth J.R."/>
            <person name="Worley K.C."/>
            <person name="Wright R.A."/>
            <person name="Wu W."/>
            <person name="Young L."/>
            <person name="Zhang L."/>
            <person name="Zhang J."/>
            <person name="Zhu Y."/>
            <person name="Muzny D.M."/>
            <person name="Weinstock G."/>
            <person name="Gibbs R.A."/>
        </authorList>
    </citation>
    <scope>NUCLEOTIDE SEQUENCE [LARGE SCALE GENOMIC DNA]</scope>
    <source>
        <strain evidence="3">LSR1</strain>
    </source>
</reference>